<dbReference type="Proteomes" id="UP000814033">
    <property type="component" value="Unassembled WGS sequence"/>
</dbReference>
<reference evidence="1" key="2">
    <citation type="journal article" date="2022" name="New Phytol.">
        <title>Evolutionary transition to the ectomycorrhizal habit in the genomes of a hyperdiverse lineage of mushroom-forming fungi.</title>
        <authorList>
            <person name="Looney B."/>
            <person name="Miyauchi S."/>
            <person name="Morin E."/>
            <person name="Drula E."/>
            <person name="Courty P.E."/>
            <person name="Kohler A."/>
            <person name="Kuo A."/>
            <person name="LaButti K."/>
            <person name="Pangilinan J."/>
            <person name="Lipzen A."/>
            <person name="Riley R."/>
            <person name="Andreopoulos W."/>
            <person name="He G."/>
            <person name="Johnson J."/>
            <person name="Nolan M."/>
            <person name="Tritt A."/>
            <person name="Barry K.W."/>
            <person name="Grigoriev I.V."/>
            <person name="Nagy L.G."/>
            <person name="Hibbett D."/>
            <person name="Henrissat B."/>
            <person name="Matheny P.B."/>
            <person name="Labbe J."/>
            <person name="Martin F.M."/>
        </authorList>
    </citation>
    <scope>NUCLEOTIDE SEQUENCE</scope>
    <source>
        <strain evidence="1">FP105234-sp</strain>
    </source>
</reference>
<organism evidence="1 2">
    <name type="scientific">Auriscalpium vulgare</name>
    <dbReference type="NCBI Taxonomy" id="40419"/>
    <lineage>
        <taxon>Eukaryota</taxon>
        <taxon>Fungi</taxon>
        <taxon>Dikarya</taxon>
        <taxon>Basidiomycota</taxon>
        <taxon>Agaricomycotina</taxon>
        <taxon>Agaricomycetes</taxon>
        <taxon>Russulales</taxon>
        <taxon>Auriscalpiaceae</taxon>
        <taxon>Auriscalpium</taxon>
    </lineage>
</organism>
<sequence length="189" mass="20279">MRKTASAGPASTGWFQLPPSLSCLSLTLRQYLTSSHRISQALASSTYPQSKKDVYLSSSDTAWNYRFPPPGGGFVRTSQSLSLSIMLWPLVISTRARWLVTGITVFATVCVCNTDAASWAVGAPLRRALRRSAEAVVDGVAATLEEASDALIEALEALEKLAEEKAEKARKAALEAEAKEAEAKEAGMD</sequence>
<evidence type="ECO:0000313" key="2">
    <source>
        <dbReference type="Proteomes" id="UP000814033"/>
    </source>
</evidence>
<evidence type="ECO:0000313" key="1">
    <source>
        <dbReference type="EMBL" id="KAI0040657.1"/>
    </source>
</evidence>
<protein>
    <submittedName>
        <fullName evidence="1">Uncharacterized protein</fullName>
    </submittedName>
</protein>
<proteinExistence type="predicted"/>
<comment type="caution">
    <text evidence="1">The sequence shown here is derived from an EMBL/GenBank/DDBJ whole genome shotgun (WGS) entry which is preliminary data.</text>
</comment>
<keyword evidence="2" id="KW-1185">Reference proteome</keyword>
<accession>A0ACB8R9R2</accession>
<dbReference type="EMBL" id="MU276177">
    <property type="protein sequence ID" value="KAI0040657.1"/>
    <property type="molecule type" value="Genomic_DNA"/>
</dbReference>
<name>A0ACB8R9R2_9AGAM</name>
<gene>
    <name evidence="1" type="ORF">FA95DRAFT_850178</name>
</gene>
<reference evidence="1" key="1">
    <citation type="submission" date="2021-02" db="EMBL/GenBank/DDBJ databases">
        <authorList>
            <consortium name="DOE Joint Genome Institute"/>
            <person name="Ahrendt S."/>
            <person name="Looney B.P."/>
            <person name="Miyauchi S."/>
            <person name="Morin E."/>
            <person name="Drula E."/>
            <person name="Courty P.E."/>
            <person name="Chicoki N."/>
            <person name="Fauchery L."/>
            <person name="Kohler A."/>
            <person name="Kuo A."/>
            <person name="Labutti K."/>
            <person name="Pangilinan J."/>
            <person name="Lipzen A."/>
            <person name="Riley R."/>
            <person name="Andreopoulos W."/>
            <person name="He G."/>
            <person name="Johnson J."/>
            <person name="Barry K.W."/>
            <person name="Grigoriev I.V."/>
            <person name="Nagy L."/>
            <person name="Hibbett D."/>
            <person name="Henrissat B."/>
            <person name="Matheny P.B."/>
            <person name="Labbe J."/>
            <person name="Martin F."/>
        </authorList>
    </citation>
    <scope>NUCLEOTIDE SEQUENCE</scope>
    <source>
        <strain evidence="1">FP105234-sp</strain>
    </source>
</reference>